<protein>
    <submittedName>
        <fullName evidence="1">Uncharacterized protein</fullName>
    </submittedName>
</protein>
<comment type="caution">
    <text evidence="1">The sequence shown here is derived from an EMBL/GenBank/DDBJ whole genome shotgun (WGS) entry which is preliminary data.</text>
</comment>
<dbReference type="EMBL" id="AMCI01009669">
    <property type="protein sequence ID" value="EJW89149.1"/>
    <property type="molecule type" value="Genomic_DNA"/>
</dbReference>
<name>J9FP50_9ZZZZ</name>
<feature type="non-terminal residue" evidence="1">
    <location>
        <position position="1"/>
    </location>
</feature>
<sequence>LACENTEYTSDAGMGQFKTSVEIQS</sequence>
<reference evidence="1" key="1">
    <citation type="journal article" date="2012" name="PLoS ONE">
        <title>Gene sets for utilization of primary and secondary nutrition supplies in the distal gut of endangered iberian lynx.</title>
        <authorList>
            <person name="Alcaide M."/>
            <person name="Messina E."/>
            <person name="Richter M."/>
            <person name="Bargiela R."/>
            <person name="Peplies J."/>
            <person name="Huws S.A."/>
            <person name="Newbold C.J."/>
            <person name="Golyshin P.N."/>
            <person name="Simon M.A."/>
            <person name="Lopez G."/>
            <person name="Yakimov M.M."/>
            <person name="Ferrer M."/>
        </authorList>
    </citation>
    <scope>NUCLEOTIDE SEQUENCE</scope>
</reference>
<proteinExistence type="predicted"/>
<evidence type="ECO:0000313" key="1">
    <source>
        <dbReference type="EMBL" id="EJW89149.1"/>
    </source>
</evidence>
<gene>
    <name evidence="1" type="ORF">EVA_22744</name>
</gene>
<accession>J9FP50</accession>
<dbReference type="AlphaFoldDB" id="J9FP50"/>
<organism evidence="1">
    <name type="scientific">gut metagenome</name>
    <dbReference type="NCBI Taxonomy" id="749906"/>
    <lineage>
        <taxon>unclassified sequences</taxon>
        <taxon>metagenomes</taxon>
        <taxon>organismal metagenomes</taxon>
    </lineage>
</organism>